<evidence type="ECO:0000256" key="17">
    <source>
        <dbReference type="ARBA" id="ARBA00022843"/>
    </source>
</evidence>
<dbReference type="GO" id="GO:0006915">
    <property type="term" value="P:apoptotic process"/>
    <property type="evidence" value="ECO:0007669"/>
    <property type="project" value="UniProtKB-KW"/>
</dbReference>
<evidence type="ECO:0000256" key="23">
    <source>
        <dbReference type="ARBA" id="ARBA00042407"/>
    </source>
</evidence>
<protein>
    <recommendedName>
        <fullName evidence="22">Baculoviral IAP repeat-containing protein 5</fullName>
    </recommendedName>
    <alternativeName>
        <fullName evidence="23">Apoptosis inhibitor survivin</fullName>
    </alternativeName>
</protein>
<dbReference type="AlphaFoldDB" id="A0A2J8K7V0"/>
<evidence type="ECO:0000256" key="5">
    <source>
        <dbReference type="ARBA" id="ARBA00006672"/>
    </source>
</evidence>
<dbReference type="GO" id="GO:0005634">
    <property type="term" value="C:nucleus"/>
    <property type="evidence" value="ECO:0007669"/>
    <property type="project" value="UniProtKB-SubCell"/>
</dbReference>
<comment type="similarity">
    <text evidence="5">Belongs to the IAP family.</text>
</comment>
<evidence type="ECO:0000256" key="4">
    <source>
        <dbReference type="ARBA" id="ARBA00004629"/>
    </source>
</evidence>
<evidence type="ECO:0000256" key="3">
    <source>
        <dbReference type="ARBA" id="ARBA00004214"/>
    </source>
</evidence>
<keyword evidence="21" id="KW-0137">Centromere</keyword>
<dbReference type="GO" id="GO:0042981">
    <property type="term" value="P:regulation of apoptotic process"/>
    <property type="evidence" value="ECO:0007669"/>
    <property type="project" value="UniProtKB-ARBA"/>
</dbReference>
<keyword evidence="9" id="KW-0132">Cell division</keyword>
<evidence type="ECO:0000256" key="18">
    <source>
        <dbReference type="ARBA" id="ARBA00023212"/>
    </source>
</evidence>
<keyword evidence="14" id="KW-0159">Chromosome partition</keyword>
<dbReference type="Pfam" id="PF00653">
    <property type="entry name" value="BIR"/>
    <property type="match status" value="1"/>
</dbReference>
<keyword evidence="13" id="KW-0498">Mitosis</keyword>
<evidence type="ECO:0000256" key="22">
    <source>
        <dbReference type="ARBA" id="ARBA00039922"/>
    </source>
</evidence>
<evidence type="ECO:0000256" key="19">
    <source>
        <dbReference type="ARBA" id="ARBA00023242"/>
    </source>
</evidence>
<keyword evidence="19" id="KW-0539">Nucleus</keyword>
<dbReference type="GO" id="GO:0000776">
    <property type="term" value="C:kinetochore"/>
    <property type="evidence" value="ECO:0007669"/>
    <property type="project" value="UniProtKB-KW"/>
</dbReference>
<keyword evidence="10" id="KW-0053">Apoptosis</keyword>
<dbReference type="PROSITE" id="PS50143">
    <property type="entry name" value="BIR_REPEAT_2"/>
    <property type="match status" value="1"/>
</dbReference>
<reference evidence="24 25" key="1">
    <citation type="submission" date="2017-12" db="EMBL/GenBank/DDBJ databases">
        <title>High-resolution comparative analysis of great ape genomes.</title>
        <authorList>
            <person name="Pollen A."/>
            <person name="Hastie A."/>
            <person name="Hormozdiari F."/>
            <person name="Dougherty M."/>
            <person name="Liu R."/>
            <person name="Chaisson M."/>
            <person name="Hoppe E."/>
            <person name="Hill C."/>
            <person name="Pang A."/>
            <person name="Hillier L."/>
            <person name="Baker C."/>
            <person name="Armstrong J."/>
            <person name="Shendure J."/>
            <person name="Paten B."/>
            <person name="Wilson R."/>
            <person name="Chao H."/>
            <person name="Schneider V."/>
            <person name="Ventura M."/>
            <person name="Kronenberg Z."/>
            <person name="Murali S."/>
            <person name="Gordon D."/>
            <person name="Cantsilieris S."/>
            <person name="Munson K."/>
            <person name="Nelson B."/>
            <person name="Raja A."/>
            <person name="Underwood J."/>
            <person name="Diekhans M."/>
            <person name="Fiddes I."/>
            <person name="Haussler D."/>
            <person name="Eichler E."/>
        </authorList>
    </citation>
    <scope>NUCLEOTIDE SEQUENCE [LARGE SCALE GENOMIC DNA]</scope>
    <source>
        <strain evidence="24">Yerkes chimp pedigree #C0471</strain>
    </source>
</reference>
<evidence type="ECO:0000256" key="14">
    <source>
        <dbReference type="ARBA" id="ARBA00022829"/>
    </source>
</evidence>
<dbReference type="EMBL" id="NBAG03000388">
    <property type="protein sequence ID" value="PNI31103.1"/>
    <property type="molecule type" value="Genomic_DNA"/>
</dbReference>
<dbReference type="GO" id="GO:0005819">
    <property type="term" value="C:spindle"/>
    <property type="evidence" value="ECO:0007669"/>
    <property type="project" value="UniProtKB-SubCell"/>
</dbReference>
<evidence type="ECO:0000256" key="21">
    <source>
        <dbReference type="ARBA" id="ARBA00023328"/>
    </source>
</evidence>
<keyword evidence="20" id="KW-0131">Cell cycle</keyword>
<proteinExistence type="inferred from homology"/>
<accession>A0A2J8K7V0</accession>
<dbReference type="GO" id="GO:0051301">
    <property type="term" value="P:cell division"/>
    <property type="evidence" value="ECO:0007669"/>
    <property type="project" value="UniProtKB-KW"/>
</dbReference>
<keyword evidence="11" id="KW-0646">Protease inhibitor</keyword>
<evidence type="ECO:0000313" key="25">
    <source>
        <dbReference type="Proteomes" id="UP000236370"/>
    </source>
</evidence>
<keyword evidence="11" id="KW-0789">Thiol protease inhibitor</keyword>
<keyword evidence="12" id="KW-0479">Metal-binding</keyword>
<dbReference type="PANTHER" id="PTHR46771">
    <property type="entry name" value="DETERIN"/>
    <property type="match status" value="1"/>
</dbReference>
<dbReference type="GO" id="GO:0030496">
    <property type="term" value="C:midbody"/>
    <property type="evidence" value="ECO:0007669"/>
    <property type="project" value="UniProtKB-SubCell"/>
</dbReference>
<sequence length="51" mass="5869">NWPFLEGCACTPERMAEAGFIHCPTENEPDLAQCFFCFKELEGWEPDDDPM</sequence>
<evidence type="ECO:0000256" key="16">
    <source>
        <dbReference type="ARBA" id="ARBA00022838"/>
    </source>
</evidence>
<evidence type="ECO:0000256" key="13">
    <source>
        <dbReference type="ARBA" id="ARBA00022776"/>
    </source>
</evidence>
<keyword evidence="6" id="KW-0158">Chromosome</keyword>
<name>A0A2J8K7V0_PANTR</name>
<dbReference type="InterPro" id="IPR051190">
    <property type="entry name" value="Baculoviral_IAP"/>
</dbReference>
<comment type="caution">
    <text evidence="24">The sequence shown here is derived from an EMBL/GenBank/DDBJ whole genome shotgun (WGS) entry which is preliminary data.</text>
</comment>
<evidence type="ECO:0000256" key="10">
    <source>
        <dbReference type="ARBA" id="ARBA00022703"/>
    </source>
</evidence>
<dbReference type="InterPro" id="IPR001370">
    <property type="entry name" value="BIR_rpt"/>
</dbReference>
<evidence type="ECO:0000313" key="24">
    <source>
        <dbReference type="EMBL" id="PNI31103.1"/>
    </source>
</evidence>
<dbReference type="Proteomes" id="UP000236370">
    <property type="component" value="Unassembled WGS sequence"/>
</dbReference>
<keyword evidence="16" id="KW-0995">Kinetochore</keyword>
<evidence type="ECO:0000256" key="7">
    <source>
        <dbReference type="ARBA" id="ARBA00022490"/>
    </source>
</evidence>
<dbReference type="GO" id="GO:0007059">
    <property type="term" value="P:chromosome segregation"/>
    <property type="evidence" value="ECO:0007669"/>
    <property type="project" value="UniProtKB-KW"/>
</dbReference>
<evidence type="ECO:0000256" key="9">
    <source>
        <dbReference type="ARBA" id="ARBA00022618"/>
    </source>
</evidence>
<gene>
    <name evidence="24" type="ORF">CK820_G0040963</name>
</gene>
<evidence type="ECO:0000256" key="8">
    <source>
        <dbReference type="ARBA" id="ARBA00022553"/>
    </source>
</evidence>
<keyword evidence="7" id="KW-0963">Cytoplasm</keyword>
<evidence type="ECO:0000256" key="15">
    <source>
        <dbReference type="ARBA" id="ARBA00022833"/>
    </source>
</evidence>
<keyword evidence="15" id="KW-0862">Zinc</keyword>
<evidence type="ECO:0000256" key="12">
    <source>
        <dbReference type="ARBA" id="ARBA00022723"/>
    </source>
</evidence>
<dbReference type="GO" id="GO:0046872">
    <property type="term" value="F:metal ion binding"/>
    <property type="evidence" value="ECO:0007669"/>
    <property type="project" value="UniProtKB-KW"/>
</dbReference>
<comment type="subcellular location">
    <subcellularLocation>
        <location evidence="4">Chromosome</location>
        <location evidence="4">Centromere</location>
        <location evidence="4">Kinetochore</location>
    </subcellularLocation>
    <subcellularLocation>
        <location evidence="2">Cytoplasm</location>
        <location evidence="2">Cytoskeleton</location>
        <location evidence="2">Spindle</location>
    </subcellularLocation>
    <subcellularLocation>
        <location evidence="3">Midbody</location>
    </subcellularLocation>
    <subcellularLocation>
        <location evidence="1">Nucleus</location>
    </subcellularLocation>
</comment>
<evidence type="ECO:0000256" key="6">
    <source>
        <dbReference type="ARBA" id="ARBA00022454"/>
    </source>
</evidence>
<dbReference type="PANTHER" id="PTHR46771:SF3">
    <property type="entry name" value="BACULOVIRAL IAP REPEAT-CONTAINING PROTEIN 5"/>
    <property type="match status" value="1"/>
</dbReference>
<evidence type="ECO:0000256" key="11">
    <source>
        <dbReference type="ARBA" id="ARBA00022704"/>
    </source>
</evidence>
<evidence type="ECO:0000256" key="20">
    <source>
        <dbReference type="ARBA" id="ARBA00023306"/>
    </source>
</evidence>
<keyword evidence="8" id="KW-0597">Phosphoprotein</keyword>
<dbReference type="Gene3D" id="1.10.1170.10">
    <property type="entry name" value="Inhibitor Of Apoptosis Protein (2mihbC-IAP-1), Chain A"/>
    <property type="match status" value="1"/>
</dbReference>
<dbReference type="SUPFAM" id="SSF57924">
    <property type="entry name" value="Inhibitor of apoptosis (IAP) repeat"/>
    <property type="match status" value="1"/>
</dbReference>
<evidence type="ECO:0000256" key="1">
    <source>
        <dbReference type="ARBA" id="ARBA00004123"/>
    </source>
</evidence>
<dbReference type="GO" id="GO:0004869">
    <property type="term" value="F:cysteine-type endopeptidase inhibitor activity"/>
    <property type="evidence" value="ECO:0007669"/>
    <property type="project" value="UniProtKB-KW"/>
</dbReference>
<evidence type="ECO:0000256" key="2">
    <source>
        <dbReference type="ARBA" id="ARBA00004186"/>
    </source>
</evidence>
<feature type="non-terminal residue" evidence="24">
    <location>
        <position position="1"/>
    </location>
</feature>
<dbReference type="SMART" id="SM00238">
    <property type="entry name" value="BIR"/>
    <property type="match status" value="1"/>
</dbReference>
<keyword evidence="18" id="KW-0206">Cytoskeleton</keyword>
<organism evidence="24 25">
    <name type="scientific">Pan troglodytes</name>
    <name type="common">Chimpanzee</name>
    <dbReference type="NCBI Taxonomy" id="9598"/>
    <lineage>
        <taxon>Eukaryota</taxon>
        <taxon>Metazoa</taxon>
        <taxon>Chordata</taxon>
        <taxon>Craniata</taxon>
        <taxon>Vertebrata</taxon>
        <taxon>Euteleostomi</taxon>
        <taxon>Mammalia</taxon>
        <taxon>Eutheria</taxon>
        <taxon>Euarchontoglires</taxon>
        <taxon>Primates</taxon>
        <taxon>Haplorrhini</taxon>
        <taxon>Catarrhini</taxon>
        <taxon>Hominidae</taxon>
        <taxon>Pan</taxon>
    </lineage>
</organism>
<keyword evidence="17" id="KW-0832">Ubl conjugation</keyword>